<evidence type="ECO:0000313" key="4">
    <source>
        <dbReference type="Proteomes" id="UP001219355"/>
    </source>
</evidence>
<protein>
    <submittedName>
        <fullName evidence="3">Uncharacterized protein</fullName>
    </submittedName>
</protein>
<organism evidence="3 4">
    <name type="scientific">Emydomyces testavorans</name>
    <dbReference type="NCBI Taxonomy" id="2070801"/>
    <lineage>
        <taxon>Eukaryota</taxon>
        <taxon>Fungi</taxon>
        <taxon>Dikarya</taxon>
        <taxon>Ascomycota</taxon>
        <taxon>Pezizomycotina</taxon>
        <taxon>Eurotiomycetes</taxon>
        <taxon>Eurotiomycetidae</taxon>
        <taxon>Onygenales</taxon>
        <taxon>Nannizziopsiaceae</taxon>
        <taxon>Emydomyces</taxon>
    </lineage>
</organism>
<feature type="transmembrane region" description="Helical" evidence="2">
    <location>
        <begin position="75"/>
        <end position="97"/>
    </location>
</feature>
<reference evidence="3" key="1">
    <citation type="submission" date="2023-03" db="EMBL/GenBank/DDBJ databases">
        <title>Emydomyces testavorans Genome Sequence.</title>
        <authorList>
            <person name="Hoyer L."/>
        </authorList>
    </citation>
    <scope>NUCLEOTIDE SEQUENCE</scope>
    <source>
        <strain evidence="3">16-2883</strain>
    </source>
</reference>
<proteinExistence type="predicted"/>
<sequence length="392" mass="41730">MAPKGGRGGGRGGSGRSSSSSSCSSDAFSSDFERTLIAFVALWLLVDLVLASIVNRRKKRILSLGYPKESLQWAVISLCITFTIVALLLSIIGTVLIECGTGTDTGAHLVIAASWLFALGILLLYGLILIPVCRQLHQVAGQVMAKIVTFAHFGLMVFISIILLAFLAVYTAATEAALSSSLRLDILSLLDAQRGLLITYDVFALIGMIIAAVTIGIAVSRSSGLRSGSIAVWIPLLVAASLGLAAFQLGTDVNSLFGRNINRSLRSRALATLFIGQFFFSATFLCVLFVVSNPALAVSNQGTSDPARPVDNAPAPPPAPVPVPGASAAPNNSEMKDYYAPSPVHPPNGQQQYMQQPQYQGPPMAQQQQPPTTQQQQHYQQYPAPPPPQSYY</sequence>
<keyword evidence="4" id="KW-1185">Reference proteome</keyword>
<dbReference type="EMBL" id="CP120630">
    <property type="protein sequence ID" value="WEW60313.1"/>
    <property type="molecule type" value="Genomic_DNA"/>
</dbReference>
<keyword evidence="2" id="KW-0812">Transmembrane</keyword>
<keyword evidence="2" id="KW-0472">Membrane</keyword>
<evidence type="ECO:0000256" key="2">
    <source>
        <dbReference type="SAM" id="Phobius"/>
    </source>
</evidence>
<feature type="compositionally biased region" description="Gly residues" evidence="1">
    <location>
        <begin position="1"/>
        <end position="15"/>
    </location>
</feature>
<feature type="region of interest" description="Disordered" evidence="1">
    <location>
        <begin position="300"/>
        <end position="392"/>
    </location>
</feature>
<feature type="compositionally biased region" description="Pro residues" evidence="1">
    <location>
        <begin position="383"/>
        <end position="392"/>
    </location>
</feature>
<feature type="transmembrane region" description="Helical" evidence="2">
    <location>
        <begin position="230"/>
        <end position="249"/>
    </location>
</feature>
<feature type="transmembrane region" description="Helical" evidence="2">
    <location>
        <begin position="197"/>
        <end position="218"/>
    </location>
</feature>
<feature type="transmembrane region" description="Helical" evidence="2">
    <location>
        <begin position="269"/>
        <end position="291"/>
    </location>
</feature>
<feature type="transmembrane region" description="Helical" evidence="2">
    <location>
        <begin position="109"/>
        <end position="130"/>
    </location>
</feature>
<feature type="region of interest" description="Disordered" evidence="1">
    <location>
        <begin position="1"/>
        <end position="22"/>
    </location>
</feature>
<gene>
    <name evidence="3" type="ORF">PRK78_005798</name>
</gene>
<dbReference type="AlphaFoldDB" id="A0AAF0IKC8"/>
<dbReference type="Proteomes" id="UP001219355">
    <property type="component" value="Chromosome 4"/>
</dbReference>
<accession>A0AAF0IKC8</accession>
<evidence type="ECO:0000313" key="3">
    <source>
        <dbReference type="EMBL" id="WEW60313.1"/>
    </source>
</evidence>
<feature type="compositionally biased region" description="Low complexity" evidence="1">
    <location>
        <begin position="347"/>
        <end position="382"/>
    </location>
</feature>
<feature type="transmembrane region" description="Helical" evidence="2">
    <location>
        <begin position="36"/>
        <end position="54"/>
    </location>
</feature>
<evidence type="ECO:0000256" key="1">
    <source>
        <dbReference type="SAM" id="MobiDB-lite"/>
    </source>
</evidence>
<feature type="transmembrane region" description="Helical" evidence="2">
    <location>
        <begin position="150"/>
        <end position="173"/>
    </location>
</feature>
<feature type="compositionally biased region" description="Pro residues" evidence="1">
    <location>
        <begin position="314"/>
        <end position="323"/>
    </location>
</feature>
<name>A0AAF0IKC8_9EURO</name>
<keyword evidence="2" id="KW-1133">Transmembrane helix</keyword>